<dbReference type="AlphaFoldDB" id="A0A915HWS6"/>
<proteinExistence type="predicted"/>
<sequence>MQPLTSSDGKGTGVDVDRKPSFTTFQKPTNLPLKRYSSPKAEPTTAEEMDF</sequence>
<evidence type="ECO:0000313" key="3">
    <source>
        <dbReference type="WBParaSite" id="nRc.2.0.1.t05776-RA"/>
    </source>
</evidence>
<dbReference type="Proteomes" id="UP000887565">
    <property type="component" value="Unplaced"/>
</dbReference>
<feature type="region of interest" description="Disordered" evidence="1">
    <location>
        <begin position="1"/>
        <end position="51"/>
    </location>
</feature>
<dbReference type="WBParaSite" id="nRc.2.0.1.t05776-RA">
    <property type="protein sequence ID" value="nRc.2.0.1.t05776-RA"/>
    <property type="gene ID" value="nRc.2.0.1.g05776"/>
</dbReference>
<reference evidence="3" key="1">
    <citation type="submission" date="2022-11" db="UniProtKB">
        <authorList>
            <consortium name="WormBaseParasite"/>
        </authorList>
    </citation>
    <scope>IDENTIFICATION</scope>
</reference>
<evidence type="ECO:0000256" key="1">
    <source>
        <dbReference type="SAM" id="MobiDB-lite"/>
    </source>
</evidence>
<name>A0A915HWS6_ROMCU</name>
<accession>A0A915HWS6</accession>
<evidence type="ECO:0000313" key="2">
    <source>
        <dbReference type="Proteomes" id="UP000887565"/>
    </source>
</evidence>
<protein>
    <submittedName>
        <fullName evidence="3">Uncharacterized protein</fullName>
    </submittedName>
</protein>
<keyword evidence="2" id="KW-1185">Reference proteome</keyword>
<organism evidence="2 3">
    <name type="scientific">Romanomermis culicivorax</name>
    <name type="common">Nematode worm</name>
    <dbReference type="NCBI Taxonomy" id="13658"/>
    <lineage>
        <taxon>Eukaryota</taxon>
        <taxon>Metazoa</taxon>
        <taxon>Ecdysozoa</taxon>
        <taxon>Nematoda</taxon>
        <taxon>Enoplea</taxon>
        <taxon>Dorylaimia</taxon>
        <taxon>Mermithida</taxon>
        <taxon>Mermithoidea</taxon>
        <taxon>Mermithidae</taxon>
        <taxon>Romanomermis</taxon>
    </lineage>
</organism>